<dbReference type="PROSITE" id="PS50975">
    <property type="entry name" value="ATP_GRASP"/>
    <property type="match status" value="1"/>
</dbReference>
<evidence type="ECO:0000256" key="3">
    <source>
        <dbReference type="ARBA" id="ARBA00022840"/>
    </source>
</evidence>
<evidence type="ECO:0000313" key="7">
    <source>
        <dbReference type="Proteomes" id="UP000326837"/>
    </source>
</evidence>
<dbReference type="Proteomes" id="UP000326837">
    <property type="component" value="Chromosome"/>
</dbReference>
<keyword evidence="3 4" id="KW-0067">ATP-binding</keyword>
<dbReference type="KEGG" id="lpav:PLANPX_2816"/>
<dbReference type="RefSeq" id="WP_172992017.1">
    <property type="nucleotide sequence ID" value="NZ_AP021861.1"/>
</dbReference>
<keyword evidence="7" id="KW-1185">Reference proteome</keyword>
<protein>
    <recommendedName>
        <fullName evidence="5">ATP-grasp domain-containing protein</fullName>
    </recommendedName>
</protein>
<dbReference type="GO" id="GO:0016874">
    <property type="term" value="F:ligase activity"/>
    <property type="evidence" value="ECO:0007669"/>
    <property type="project" value="UniProtKB-KW"/>
</dbReference>
<keyword evidence="2 4" id="KW-0547">Nucleotide-binding</keyword>
<dbReference type="InterPro" id="IPR024710">
    <property type="entry name" value="MfnD"/>
</dbReference>
<dbReference type="AlphaFoldDB" id="A0A5K7X8S6"/>
<evidence type="ECO:0000256" key="1">
    <source>
        <dbReference type="ARBA" id="ARBA00022598"/>
    </source>
</evidence>
<evidence type="ECO:0000256" key="4">
    <source>
        <dbReference type="PROSITE-ProRule" id="PRU00409"/>
    </source>
</evidence>
<dbReference type="SUPFAM" id="SSF56059">
    <property type="entry name" value="Glutathione synthetase ATP-binding domain-like"/>
    <property type="match status" value="1"/>
</dbReference>
<sequence length="340" mass="36415">MHVFLYEWITGGGLIRESGSLPPTLLREGSAMAAALAADFAKLPDCRVTLLRDMRLESLQFPGCEVLDIQSGAEWREEFARLAAAADRTLVVAPEFDHILAKLTDRVADGGGRTLNASAEFIALTADKHRTAEALRQAGVPAPAGRLFDEGEPKLPADFRYPAVLKPVDGAGSQDTYLVTSHHDEPPAYAWTRRLEQFHAGRPASVTAICGPAGATFLPPTWQRLSDDGRMTYLGGGLIGEAGLADRAVELAQRTLAALPAARGFVGIDLILGPNVFGDEDAVIEVNPRATTSYVGLRQAIHQNLAGALLDSIEGKPVELSVRSRAIEFAADGNVWLTRS</sequence>
<name>A0A5K7X8S6_9BACT</name>
<proteinExistence type="predicted"/>
<keyword evidence="1" id="KW-0436">Ligase</keyword>
<reference evidence="7" key="1">
    <citation type="submission" date="2019-10" db="EMBL/GenBank/DDBJ databases">
        <title>Lacipirellula parvula gen. nov., sp. nov., representing a lineage of planctomycetes widespread in freshwater anoxic habitats, and description of the family Lacipirellulaceae.</title>
        <authorList>
            <person name="Dedysh S.N."/>
            <person name="Kulichevskaya I.S."/>
            <person name="Beletsky A.V."/>
            <person name="Rakitin A.L."/>
            <person name="Mardanov A.V."/>
            <person name="Ivanova A.A."/>
            <person name="Saltykova V.X."/>
            <person name="Rijpstra W.I.C."/>
            <person name="Sinninghe Damste J.S."/>
            <person name="Ravin N.V."/>
        </authorList>
    </citation>
    <scope>NUCLEOTIDE SEQUENCE [LARGE SCALE GENOMIC DNA]</scope>
    <source>
        <strain evidence="7">PX69</strain>
    </source>
</reference>
<dbReference type="Gene3D" id="3.30.470.20">
    <property type="entry name" value="ATP-grasp fold, B domain"/>
    <property type="match status" value="1"/>
</dbReference>
<accession>A0A5K7X8S6</accession>
<dbReference type="EMBL" id="AP021861">
    <property type="protein sequence ID" value="BBO33204.1"/>
    <property type="molecule type" value="Genomic_DNA"/>
</dbReference>
<organism evidence="6 7">
    <name type="scientific">Lacipirellula parvula</name>
    <dbReference type="NCBI Taxonomy" id="2650471"/>
    <lineage>
        <taxon>Bacteria</taxon>
        <taxon>Pseudomonadati</taxon>
        <taxon>Planctomycetota</taxon>
        <taxon>Planctomycetia</taxon>
        <taxon>Pirellulales</taxon>
        <taxon>Lacipirellulaceae</taxon>
        <taxon>Lacipirellula</taxon>
    </lineage>
</organism>
<evidence type="ECO:0000313" key="6">
    <source>
        <dbReference type="EMBL" id="BBO33204.1"/>
    </source>
</evidence>
<dbReference type="InterPro" id="IPR003806">
    <property type="entry name" value="ATP-grasp_PylC-type"/>
</dbReference>
<dbReference type="Pfam" id="PF18301">
    <property type="entry name" value="preATP-grasp_3"/>
    <property type="match status" value="1"/>
</dbReference>
<feature type="domain" description="ATP-grasp" evidence="5">
    <location>
        <begin position="132"/>
        <end position="314"/>
    </location>
</feature>
<gene>
    <name evidence="6" type="ORF">PLANPX_2816</name>
</gene>
<dbReference type="Gene3D" id="3.40.50.11770">
    <property type="match status" value="1"/>
</dbReference>
<dbReference type="InterPro" id="IPR052032">
    <property type="entry name" value="ATP-dep_AA_Ligase"/>
</dbReference>
<dbReference type="Pfam" id="PF02655">
    <property type="entry name" value="ATP-grasp_3"/>
    <property type="match status" value="1"/>
</dbReference>
<dbReference type="GO" id="GO:0005524">
    <property type="term" value="F:ATP binding"/>
    <property type="evidence" value="ECO:0007669"/>
    <property type="project" value="UniProtKB-UniRule"/>
</dbReference>
<dbReference type="PANTHER" id="PTHR43585">
    <property type="entry name" value="FUMIPYRROLE BIOSYNTHESIS PROTEIN C"/>
    <property type="match status" value="1"/>
</dbReference>
<dbReference type="GO" id="GO:0046872">
    <property type="term" value="F:metal ion binding"/>
    <property type="evidence" value="ECO:0007669"/>
    <property type="project" value="InterPro"/>
</dbReference>
<evidence type="ECO:0000256" key="2">
    <source>
        <dbReference type="ARBA" id="ARBA00022741"/>
    </source>
</evidence>
<evidence type="ECO:0000259" key="5">
    <source>
        <dbReference type="PROSITE" id="PS50975"/>
    </source>
</evidence>
<dbReference type="InterPro" id="IPR040803">
    <property type="entry name" value="MfnD_preATP-grasp"/>
</dbReference>
<dbReference type="InterPro" id="IPR011761">
    <property type="entry name" value="ATP-grasp"/>
</dbReference>
<dbReference type="PANTHER" id="PTHR43585:SF2">
    <property type="entry name" value="ATP-GRASP ENZYME FSQD"/>
    <property type="match status" value="1"/>
</dbReference>
<dbReference type="PIRSF" id="PIRSF016766">
    <property type="entry name" value="UCP016766_ATPgrasp"/>
    <property type="match status" value="1"/>
</dbReference>